<dbReference type="OrthoDB" id="4869816at2759"/>
<sequence length="345" mass="40489">MPPKAAKRKTDEPYSDASSSYWPEGWGWERYSHPDEDVSSLTEEEQEKIRKGLRDVLGDDGFNRAMDFIFEKEMAHQEEEQREANAPPPDYKAPDFLRIWRQHYNCGPWGFYAFRTALYGHDDDGKWEEFKSRFNRLFHIPFDRVVQNHRGHEYEEVAKAREMLEMHWIEDKELDGANANTLRKYYAAMKKNKGVKGDFDMNMFFCASPEAVESVLSPEVDDMPTAESPSWRDEAPFLLAVMEEESMNPHGEEEPCDPEDPHHEANWYKPVFKMPIEIIADEFWMIIRRGILGPTRITRNVRGSTELGGELPSIILVDEPYELWWGAGPTPRSVKRRRILRERRN</sequence>
<evidence type="ECO:0000313" key="3">
    <source>
        <dbReference type="Proteomes" id="UP000078544"/>
    </source>
</evidence>
<dbReference type="EMBL" id="AZGY01000034">
    <property type="protein sequence ID" value="KZZ87788.1"/>
    <property type="molecule type" value="Genomic_DNA"/>
</dbReference>
<evidence type="ECO:0000313" key="2">
    <source>
        <dbReference type="EMBL" id="KZZ87788.1"/>
    </source>
</evidence>
<name>A0A167VNM0_9HYPO</name>
<keyword evidence="3" id="KW-1185">Reference proteome</keyword>
<organism evidence="2 3">
    <name type="scientific">Moelleriella libera RCEF 2490</name>
    <dbReference type="NCBI Taxonomy" id="1081109"/>
    <lineage>
        <taxon>Eukaryota</taxon>
        <taxon>Fungi</taxon>
        <taxon>Dikarya</taxon>
        <taxon>Ascomycota</taxon>
        <taxon>Pezizomycotina</taxon>
        <taxon>Sordariomycetes</taxon>
        <taxon>Hypocreomycetidae</taxon>
        <taxon>Hypocreales</taxon>
        <taxon>Clavicipitaceae</taxon>
        <taxon>Moelleriella</taxon>
    </lineage>
</organism>
<accession>A0A167VNM0</accession>
<proteinExistence type="predicted"/>
<feature type="region of interest" description="Disordered" evidence="1">
    <location>
        <begin position="1"/>
        <end position="25"/>
    </location>
</feature>
<dbReference type="Proteomes" id="UP000078544">
    <property type="component" value="Unassembled WGS sequence"/>
</dbReference>
<gene>
    <name evidence="2" type="ORF">AAL_08291</name>
</gene>
<protein>
    <submittedName>
        <fullName evidence="2">Uncharacterized protein</fullName>
    </submittedName>
</protein>
<comment type="caution">
    <text evidence="2">The sequence shown here is derived from an EMBL/GenBank/DDBJ whole genome shotgun (WGS) entry which is preliminary data.</text>
</comment>
<reference evidence="2 3" key="1">
    <citation type="journal article" date="2016" name="Genome Biol. Evol.">
        <title>Divergent and convergent evolution of fungal pathogenicity.</title>
        <authorList>
            <person name="Shang Y."/>
            <person name="Xiao G."/>
            <person name="Zheng P."/>
            <person name="Cen K."/>
            <person name="Zhan S."/>
            <person name="Wang C."/>
        </authorList>
    </citation>
    <scope>NUCLEOTIDE SEQUENCE [LARGE SCALE GENOMIC DNA]</scope>
    <source>
        <strain evidence="2 3">RCEF 2490</strain>
    </source>
</reference>
<evidence type="ECO:0000256" key="1">
    <source>
        <dbReference type="SAM" id="MobiDB-lite"/>
    </source>
</evidence>
<dbReference type="AlphaFoldDB" id="A0A167VNM0"/>